<dbReference type="PROSITE" id="PS50194">
    <property type="entry name" value="FILAMIN_REPEAT"/>
    <property type="match status" value="1"/>
</dbReference>
<dbReference type="InterPro" id="IPR014756">
    <property type="entry name" value="Ig_E-set"/>
</dbReference>
<evidence type="ECO:0000256" key="7">
    <source>
        <dbReference type="ARBA" id="ARBA00023055"/>
    </source>
</evidence>
<organism evidence="11 12">
    <name type="scientific">Somion occarium</name>
    <dbReference type="NCBI Taxonomy" id="3059160"/>
    <lineage>
        <taxon>Eukaryota</taxon>
        <taxon>Fungi</taxon>
        <taxon>Dikarya</taxon>
        <taxon>Basidiomycota</taxon>
        <taxon>Agaricomycotina</taxon>
        <taxon>Agaricomycetes</taxon>
        <taxon>Polyporales</taxon>
        <taxon>Cerrenaceae</taxon>
        <taxon>Somion</taxon>
    </lineage>
</organism>
<evidence type="ECO:0000256" key="1">
    <source>
        <dbReference type="ARBA" id="ARBA00002053"/>
    </source>
</evidence>
<dbReference type="EMBL" id="OZ037944">
    <property type="protein sequence ID" value="CAL1695449.1"/>
    <property type="molecule type" value="Genomic_DNA"/>
</dbReference>
<feature type="domain" description="MD-2-related lipid-recognition" evidence="10">
    <location>
        <begin position="38"/>
        <end position="160"/>
    </location>
</feature>
<protein>
    <recommendedName>
        <fullName evidence="4">Phosphatidylglycerol/phosphatidylinositol transfer protein</fullName>
    </recommendedName>
</protein>
<dbReference type="CDD" id="cd00917">
    <property type="entry name" value="PG-PI_TP"/>
    <property type="match status" value="1"/>
</dbReference>
<dbReference type="Gene3D" id="2.70.220.10">
    <property type="entry name" value="Ganglioside GM2 activator"/>
    <property type="match status" value="1"/>
</dbReference>
<evidence type="ECO:0000256" key="6">
    <source>
        <dbReference type="ARBA" id="ARBA00022729"/>
    </source>
</evidence>
<dbReference type="InterPro" id="IPR039670">
    <property type="entry name" value="NPC2-like"/>
</dbReference>
<keyword evidence="6 9" id="KW-0732">Signal</keyword>
<evidence type="ECO:0000259" key="10">
    <source>
        <dbReference type="SMART" id="SM00737"/>
    </source>
</evidence>
<evidence type="ECO:0000256" key="3">
    <source>
        <dbReference type="ARBA" id="ARBA00011245"/>
    </source>
</evidence>
<keyword evidence="7" id="KW-0445">Lipid transport</keyword>
<dbReference type="PANTHER" id="PTHR11306">
    <property type="entry name" value="NIEMANN PICK TYPE C2 PROTEIN NPC2-RELATED"/>
    <property type="match status" value="1"/>
</dbReference>
<accession>A0ABP1CL63</accession>
<evidence type="ECO:0000313" key="12">
    <source>
        <dbReference type="Proteomes" id="UP001497453"/>
    </source>
</evidence>
<name>A0ABP1CL63_9APHY</name>
<comment type="function">
    <text evidence="1">Catalyzes the intermembrane transfer of phosphatidylglycerol and phosphatidylinositol.</text>
</comment>
<evidence type="ECO:0000256" key="8">
    <source>
        <dbReference type="PROSITE-ProRule" id="PRU00087"/>
    </source>
</evidence>
<dbReference type="InterPro" id="IPR033917">
    <property type="entry name" value="ML_PG-PI_TP"/>
</dbReference>
<evidence type="ECO:0000256" key="5">
    <source>
        <dbReference type="ARBA" id="ARBA00022448"/>
    </source>
</evidence>
<comment type="subunit">
    <text evidence="3">Monomer.</text>
</comment>
<comment type="similarity">
    <text evidence="2">Belongs to the NPC2 family.</text>
</comment>
<reference evidence="12" key="1">
    <citation type="submission" date="2024-04" db="EMBL/GenBank/DDBJ databases">
        <authorList>
            <person name="Shaw F."/>
            <person name="Minotto A."/>
        </authorList>
    </citation>
    <scope>NUCLEOTIDE SEQUENCE [LARGE SCALE GENOMIC DNA]</scope>
</reference>
<evidence type="ECO:0000256" key="9">
    <source>
        <dbReference type="SAM" id="SignalP"/>
    </source>
</evidence>
<keyword evidence="12" id="KW-1185">Reference proteome</keyword>
<dbReference type="InterPro" id="IPR036846">
    <property type="entry name" value="GM2-AP_sf"/>
</dbReference>
<dbReference type="InterPro" id="IPR003172">
    <property type="entry name" value="ML_dom"/>
</dbReference>
<feature type="repeat" description="Filamin" evidence="8">
    <location>
        <begin position="40"/>
        <end position="143"/>
    </location>
</feature>
<feature type="signal peptide" evidence="9">
    <location>
        <begin position="1"/>
        <end position="17"/>
    </location>
</feature>
<evidence type="ECO:0000256" key="2">
    <source>
        <dbReference type="ARBA" id="ARBA00006370"/>
    </source>
</evidence>
<dbReference type="SMART" id="SM00737">
    <property type="entry name" value="ML"/>
    <property type="match status" value="1"/>
</dbReference>
<dbReference type="SUPFAM" id="SSF81296">
    <property type="entry name" value="E set domains"/>
    <property type="match status" value="1"/>
</dbReference>
<evidence type="ECO:0000256" key="4">
    <source>
        <dbReference type="ARBA" id="ARBA00016056"/>
    </source>
</evidence>
<feature type="chain" id="PRO_5046889562" description="Phosphatidylglycerol/phosphatidylinositol transfer protein" evidence="9">
    <location>
        <begin position="18"/>
        <end position="172"/>
    </location>
</feature>
<gene>
    <name evidence="11" type="ORF">GFSPODELE1_LOCUS756</name>
</gene>
<dbReference type="Pfam" id="PF02221">
    <property type="entry name" value="E1_DerP2_DerF2"/>
    <property type="match status" value="1"/>
</dbReference>
<dbReference type="PANTHER" id="PTHR11306:SF0">
    <property type="entry name" value="PHOSPHATIDYLGLYCEROL_PHOSPHATIDYLINOSITOL TRANSFER PROTEIN"/>
    <property type="match status" value="1"/>
</dbReference>
<sequence>MARLSLLTLLLASSVLGLASPRTQQETLQSALSDKWKWSDCGLDSNPIHIESIEITPDPPKPGEDLTVTVKGVASERVEEGAYADVAVKVGRIKILQKEVDLCEEARSANTSVQCPVEEGEYTVTHTVTLPKEIPQAPFNVEVDGYTVEDEDLVCLRLSIDFRKTPGRLLTL</sequence>
<dbReference type="InterPro" id="IPR017868">
    <property type="entry name" value="Filamin/ABP280_repeat-like"/>
</dbReference>
<evidence type="ECO:0000313" key="11">
    <source>
        <dbReference type="EMBL" id="CAL1695449.1"/>
    </source>
</evidence>
<proteinExistence type="inferred from homology"/>
<dbReference type="Proteomes" id="UP001497453">
    <property type="component" value="Chromosome 1"/>
</dbReference>
<keyword evidence="5" id="KW-0813">Transport</keyword>